<dbReference type="RefSeq" id="WP_092421157.1">
    <property type="nucleotide sequence ID" value="NZ_FNCL01000002.1"/>
</dbReference>
<dbReference type="STRING" id="311180.SAMN04488050_101486"/>
<proteinExistence type="predicted"/>
<dbReference type="Proteomes" id="UP000199392">
    <property type="component" value="Unassembled WGS sequence"/>
</dbReference>
<dbReference type="InterPro" id="IPR012437">
    <property type="entry name" value="DUF1638"/>
</dbReference>
<organism evidence="2 3">
    <name type="scientific">Alloyangia pacifica</name>
    <dbReference type="NCBI Taxonomy" id="311180"/>
    <lineage>
        <taxon>Bacteria</taxon>
        <taxon>Pseudomonadati</taxon>
        <taxon>Pseudomonadota</taxon>
        <taxon>Alphaproteobacteria</taxon>
        <taxon>Rhodobacterales</taxon>
        <taxon>Roseobacteraceae</taxon>
        <taxon>Alloyangia</taxon>
    </lineage>
</organism>
<reference evidence="3" key="1">
    <citation type="submission" date="2016-10" db="EMBL/GenBank/DDBJ databases">
        <authorList>
            <person name="Varghese N."/>
            <person name="Submissions S."/>
        </authorList>
    </citation>
    <scope>NUCLEOTIDE SEQUENCE [LARGE SCALE GENOMIC DNA]</scope>
    <source>
        <strain evidence="3">DSM 26894</strain>
    </source>
</reference>
<evidence type="ECO:0000313" key="2">
    <source>
        <dbReference type="EMBL" id="SFS38653.1"/>
    </source>
</evidence>
<feature type="domain" description="DUF1638" evidence="1">
    <location>
        <begin position="70"/>
        <end position="223"/>
    </location>
</feature>
<sequence length="234" mass="25951">MTRTPDGFATSGPSLPSDIELTTAGLPLAWTVEPNAAERGRILLIACGALAREVLALRAQPSLSHLHLTCLPANLHNHPERIPAAVRTAVEQHRGTYAHIKLLYADCGTGGQLATLCEELGIEMLPGPHCYAFFDGTERFAARAEMTSFYLTDFLVRQFDAFVWRPLGLDRHPELRDAYFGNYRNLVHLAQIDDPDTAQLAKRHAERLGLDFERRVTGYGDLGTAMQGWARSDR</sequence>
<keyword evidence="3" id="KW-1185">Reference proteome</keyword>
<protein>
    <recommendedName>
        <fullName evidence="1">DUF1638 domain-containing protein</fullName>
    </recommendedName>
</protein>
<gene>
    <name evidence="2" type="ORF">SAMN04488050_101486</name>
</gene>
<name>A0A1I6PEQ9_9RHOB</name>
<dbReference type="Pfam" id="PF07796">
    <property type="entry name" value="DUF1638"/>
    <property type="match status" value="1"/>
</dbReference>
<dbReference type="AlphaFoldDB" id="A0A1I6PEQ9"/>
<evidence type="ECO:0000313" key="3">
    <source>
        <dbReference type="Proteomes" id="UP000199392"/>
    </source>
</evidence>
<dbReference type="OrthoDB" id="9814689at2"/>
<accession>A0A1I6PEQ9</accession>
<evidence type="ECO:0000259" key="1">
    <source>
        <dbReference type="Pfam" id="PF07796"/>
    </source>
</evidence>
<dbReference type="EMBL" id="FOZW01000001">
    <property type="protein sequence ID" value="SFS38653.1"/>
    <property type="molecule type" value="Genomic_DNA"/>
</dbReference>